<dbReference type="Gene3D" id="1.10.10.10">
    <property type="entry name" value="Winged helix-like DNA-binding domain superfamily/Winged helix DNA-binding domain"/>
    <property type="match status" value="1"/>
</dbReference>
<accession>A0A553JSN4</accession>
<dbReference type="CDD" id="cd06170">
    <property type="entry name" value="LuxR_C_like"/>
    <property type="match status" value="1"/>
</dbReference>
<dbReference type="Pfam" id="PF00196">
    <property type="entry name" value="GerE"/>
    <property type="match status" value="1"/>
</dbReference>
<feature type="domain" description="Response regulatory" evidence="6">
    <location>
        <begin position="8"/>
        <end position="122"/>
    </location>
</feature>
<dbReference type="InterPro" id="IPR000792">
    <property type="entry name" value="Tscrpt_reg_LuxR_C"/>
</dbReference>
<evidence type="ECO:0000313" key="7">
    <source>
        <dbReference type="EMBL" id="TRY15476.1"/>
    </source>
</evidence>
<keyword evidence="8" id="KW-1185">Reference proteome</keyword>
<name>A0A553JSN4_SHEHA</name>
<dbReference type="Pfam" id="PF00072">
    <property type="entry name" value="Response_reg"/>
    <property type="match status" value="1"/>
</dbReference>
<dbReference type="OrthoDB" id="9802186at2"/>
<dbReference type="PROSITE" id="PS50043">
    <property type="entry name" value="HTH_LUXR_2"/>
    <property type="match status" value="1"/>
</dbReference>
<dbReference type="PROSITE" id="PS00622">
    <property type="entry name" value="HTH_LUXR_1"/>
    <property type="match status" value="1"/>
</dbReference>
<feature type="domain" description="HTH luxR-type" evidence="5">
    <location>
        <begin position="134"/>
        <end position="199"/>
    </location>
</feature>
<dbReference type="Proteomes" id="UP000318126">
    <property type="component" value="Unassembled WGS sequence"/>
</dbReference>
<comment type="caution">
    <text evidence="7">The sequence shown here is derived from an EMBL/GenBank/DDBJ whole genome shotgun (WGS) entry which is preliminary data.</text>
</comment>
<feature type="modified residue" description="4-aspartylphosphate" evidence="4">
    <location>
        <position position="57"/>
    </location>
</feature>
<evidence type="ECO:0000259" key="6">
    <source>
        <dbReference type="PROSITE" id="PS50110"/>
    </source>
</evidence>
<dbReference type="GO" id="GO:0000160">
    <property type="term" value="P:phosphorelay signal transduction system"/>
    <property type="evidence" value="ECO:0007669"/>
    <property type="project" value="InterPro"/>
</dbReference>
<dbReference type="InterPro" id="IPR011006">
    <property type="entry name" value="CheY-like_superfamily"/>
</dbReference>
<dbReference type="SMART" id="SM00421">
    <property type="entry name" value="HTH_LUXR"/>
    <property type="match status" value="1"/>
</dbReference>
<evidence type="ECO:0000259" key="5">
    <source>
        <dbReference type="PROSITE" id="PS50043"/>
    </source>
</evidence>
<dbReference type="AlphaFoldDB" id="A0A553JSN4"/>
<keyword evidence="3" id="KW-0804">Transcription</keyword>
<dbReference type="GO" id="GO:0003677">
    <property type="term" value="F:DNA binding"/>
    <property type="evidence" value="ECO:0007669"/>
    <property type="project" value="UniProtKB-KW"/>
</dbReference>
<evidence type="ECO:0000256" key="4">
    <source>
        <dbReference type="PROSITE-ProRule" id="PRU00169"/>
    </source>
</evidence>
<reference evidence="8" key="1">
    <citation type="submission" date="2019-07" db="EMBL/GenBank/DDBJ databases">
        <title>Shewanella sp. YLB-08 draft genomic sequence.</title>
        <authorList>
            <person name="Yu L."/>
        </authorList>
    </citation>
    <scope>NUCLEOTIDE SEQUENCE [LARGE SCALE GENOMIC DNA]</scope>
    <source>
        <strain evidence="8">JCM 20706</strain>
    </source>
</reference>
<dbReference type="GO" id="GO:0006355">
    <property type="term" value="P:regulation of DNA-templated transcription"/>
    <property type="evidence" value="ECO:0007669"/>
    <property type="project" value="InterPro"/>
</dbReference>
<dbReference type="PANTHER" id="PTHR44688:SF16">
    <property type="entry name" value="DNA-BINDING TRANSCRIPTIONAL ACTIVATOR DEVR_DOSR"/>
    <property type="match status" value="1"/>
</dbReference>
<dbReference type="InterPro" id="IPR036388">
    <property type="entry name" value="WH-like_DNA-bd_sf"/>
</dbReference>
<dbReference type="SMART" id="SM00448">
    <property type="entry name" value="REC"/>
    <property type="match status" value="1"/>
</dbReference>
<keyword evidence="4" id="KW-0597">Phosphoprotein</keyword>
<dbReference type="PRINTS" id="PR00038">
    <property type="entry name" value="HTHLUXR"/>
</dbReference>
<protein>
    <submittedName>
        <fullName evidence="7">Response regulator transcription factor</fullName>
    </submittedName>
</protein>
<dbReference type="InterPro" id="IPR001789">
    <property type="entry name" value="Sig_transdc_resp-reg_receiver"/>
</dbReference>
<dbReference type="EMBL" id="VKGK01000004">
    <property type="protein sequence ID" value="TRY15476.1"/>
    <property type="molecule type" value="Genomic_DNA"/>
</dbReference>
<dbReference type="InterPro" id="IPR016032">
    <property type="entry name" value="Sig_transdc_resp-reg_C-effctor"/>
</dbReference>
<dbReference type="CDD" id="cd17537">
    <property type="entry name" value="REC_FixJ"/>
    <property type="match status" value="1"/>
</dbReference>
<dbReference type="SUPFAM" id="SSF46894">
    <property type="entry name" value="C-terminal effector domain of the bipartite response regulators"/>
    <property type="match status" value="1"/>
</dbReference>
<dbReference type="PANTHER" id="PTHR44688">
    <property type="entry name" value="DNA-BINDING TRANSCRIPTIONAL ACTIVATOR DEVR_DOSR"/>
    <property type="match status" value="1"/>
</dbReference>
<dbReference type="Gene3D" id="3.40.50.2300">
    <property type="match status" value="1"/>
</dbReference>
<keyword evidence="1" id="KW-0805">Transcription regulation</keyword>
<evidence type="ECO:0000256" key="3">
    <source>
        <dbReference type="ARBA" id="ARBA00023163"/>
    </source>
</evidence>
<proteinExistence type="predicted"/>
<dbReference type="PROSITE" id="PS50110">
    <property type="entry name" value="RESPONSE_REGULATORY"/>
    <property type="match status" value="1"/>
</dbReference>
<dbReference type="SUPFAM" id="SSF52172">
    <property type="entry name" value="CheY-like"/>
    <property type="match status" value="1"/>
</dbReference>
<gene>
    <name evidence="7" type="ORF">FN961_05310</name>
</gene>
<evidence type="ECO:0000313" key="8">
    <source>
        <dbReference type="Proteomes" id="UP000318126"/>
    </source>
</evidence>
<keyword evidence="2" id="KW-0238">DNA-binding</keyword>
<sequence>MKINNKLPVYVVDDDQSVRESLSFMLEGYDFAVTSFSDGQAFIDNAPLNQAGCVVLDSRMPKLRGQQVHQQLTEVGSPLGIIFLTGHGDVPMAVEALKLGAVDFFQKPVDGDKLAAAIERACDISRQKALNLSAFTAYRSLTVREVEILNLVVQGKRNQQIADEVCVAIRTLEIHKANIMKKFSAKTVAELVMHYSAVKALEPLSV</sequence>
<organism evidence="7 8">
    <name type="scientific">Shewanella hanedai</name>
    <name type="common">Alteromonas hanedai</name>
    <dbReference type="NCBI Taxonomy" id="25"/>
    <lineage>
        <taxon>Bacteria</taxon>
        <taxon>Pseudomonadati</taxon>
        <taxon>Pseudomonadota</taxon>
        <taxon>Gammaproteobacteria</taxon>
        <taxon>Alteromonadales</taxon>
        <taxon>Shewanellaceae</taxon>
        <taxon>Shewanella</taxon>
    </lineage>
</organism>
<evidence type="ECO:0000256" key="1">
    <source>
        <dbReference type="ARBA" id="ARBA00023015"/>
    </source>
</evidence>
<evidence type="ECO:0000256" key="2">
    <source>
        <dbReference type="ARBA" id="ARBA00023125"/>
    </source>
</evidence>